<dbReference type="RefSeq" id="WP_093029795.1">
    <property type="nucleotide sequence ID" value="NZ_FNNZ01000005.1"/>
</dbReference>
<dbReference type="PANTHER" id="PTHR43798">
    <property type="entry name" value="MONOACYLGLYCEROL LIPASE"/>
    <property type="match status" value="1"/>
</dbReference>
<gene>
    <name evidence="3" type="ORF">SAMN05421783_105166</name>
</gene>
<dbReference type="InterPro" id="IPR050266">
    <property type="entry name" value="AB_hydrolase_sf"/>
</dbReference>
<dbReference type="STRING" id="1058.SAMN05421783_105166"/>
<dbReference type="InterPro" id="IPR000073">
    <property type="entry name" value="AB_hydrolase_1"/>
</dbReference>
<proteinExistence type="predicted"/>
<keyword evidence="4" id="KW-1185">Reference proteome</keyword>
<dbReference type="AlphaFoldDB" id="A0A1H2UL45"/>
<dbReference type="EMBL" id="FNNZ01000005">
    <property type="protein sequence ID" value="SDW56916.1"/>
    <property type="molecule type" value="Genomic_DNA"/>
</dbReference>
<organism evidence="3 4">
    <name type="scientific">Thiocapsa roseopersicina</name>
    <dbReference type="NCBI Taxonomy" id="1058"/>
    <lineage>
        <taxon>Bacteria</taxon>
        <taxon>Pseudomonadati</taxon>
        <taxon>Pseudomonadota</taxon>
        <taxon>Gammaproteobacteria</taxon>
        <taxon>Chromatiales</taxon>
        <taxon>Chromatiaceae</taxon>
        <taxon>Thiocapsa</taxon>
    </lineage>
</organism>
<dbReference type="Gene3D" id="3.40.50.1820">
    <property type="entry name" value="alpha/beta hydrolase"/>
    <property type="match status" value="1"/>
</dbReference>
<dbReference type="Proteomes" id="UP000198816">
    <property type="component" value="Unassembled WGS sequence"/>
</dbReference>
<dbReference type="PANTHER" id="PTHR43798:SF31">
    <property type="entry name" value="AB HYDROLASE SUPERFAMILY PROTEIN YCLE"/>
    <property type="match status" value="1"/>
</dbReference>
<dbReference type="SUPFAM" id="SSF53474">
    <property type="entry name" value="alpha/beta-Hydrolases"/>
    <property type="match status" value="1"/>
</dbReference>
<dbReference type="GO" id="GO:0016787">
    <property type="term" value="F:hydrolase activity"/>
    <property type="evidence" value="ECO:0007669"/>
    <property type="project" value="UniProtKB-KW"/>
</dbReference>
<dbReference type="InterPro" id="IPR000639">
    <property type="entry name" value="Epox_hydrolase-like"/>
</dbReference>
<dbReference type="PRINTS" id="PR00111">
    <property type="entry name" value="ABHYDROLASE"/>
</dbReference>
<evidence type="ECO:0000259" key="2">
    <source>
        <dbReference type="Pfam" id="PF12697"/>
    </source>
</evidence>
<keyword evidence="1" id="KW-0378">Hydrolase</keyword>
<sequence length="304" mass="33219">MDFTTRHRLTLDDGPVVYRKAADGKPPLVLIHGWGGSSGHWQHTPEHLSGVRDLYALDLPGHGETPARPGATGPETSARLVIAFADRLGLERFDLNGHSWGAAVAILIAARWPERVDRLVLTSLGTTRNALERFALTQAYHQMTLAMALWRPWLAMSRPWHALSRPAIDWFGAQPLVYRAIAGHVLHRLPEDDETVRVGVREFLSTDPLSALECAIGAGSPAFLTALETMATPTLLVNADADAVMPPSGARALAARIRNVREARLDDCGHLPMIEQPEAYHRLVREFLAATALDPQSSKNPDAG</sequence>
<dbReference type="PRINTS" id="PR00412">
    <property type="entry name" value="EPOXHYDRLASE"/>
</dbReference>
<reference evidence="4" key="1">
    <citation type="submission" date="2016-10" db="EMBL/GenBank/DDBJ databases">
        <authorList>
            <person name="Varghese N."/>
            <person name="Submissions S."/>
        </authorList>
    </citation>
    <scope>NUCLEOTIDE SEQUENCE [LARGE SCALE GENOMIC DNA]</scope>
    <source>
        <strain evidence="4">DSM 217</strain>
    </source>
</reference>
<evidence type="ECO:0000313" key="3">
    <source>
        <dbReference type="EMBL" id="SDW56916.1"/>
    </source>
</evidence>
<dbReference type="InterPro" id="IPR029058">
    <property type="entry name" value="AB_hydrolase_fold"/>
</dbReference>
<evidence type="ECO:0000256" key="1">
    <source>
        <dbReference type="ARBA" id="ARBA00022801"/>
    </source>
</evidence>
<dbReference type="GO" id="GO:0016020">
    <property type="term" value="C:membrane"/>
    <property type="evidence" value="ECO:0007669"/>
    <property type="project" value="TreeGrafter"/>
</dbReference>
<accession>A0A1H2UL45</accession>
<feature type="domain" description="AB hydrolase-1" evidence="2">
    <location>
        <begin position="28"/>
        <end position="280"/>
    </location>
</feature>
<dbReference type="OrthoDB" id="9808398at2"/>
<dbReference type="Pfam" id="PF12697">
    <property type="entry name" value="Abhydrolase_6"/>
    <property type="match status" value="1"/>
</dbReference>
<evidence type="ECO:0000313" key="4">
    <source>
        <dbReference type="Proteomes" id="UP000198816"/>
    </source>
</evidence>
<protein>
    <submittedName>
        <fullName evidence="3">Pimeloyl-ACP methyl ester carboxylesterase</fullName>
    </submittedName>
</protein>
<name>A0A1H2UL45_THIRO</name>